<evidence type="ECO:0000259" key="5">
    <source>
        <dbReference type="PROSITE" id="PS50043"/>
    </source>
</evidence>
<dbReference type="PROSITE" id="PS50110">
    <property type="entry name" value="RESPONSE_REGULATORY"/>
    <property type="match status" value="1"/>
</dbReference>
<reference evidence="7 8" key="1">
    <citation type="submission" date="2017-06" db="EMBL/GenBank/DDBJ databases">
        <title>Sequencing and comparative analysis of myxobacterial genomes.</title>
        <authorList>
            <person name="Rupp O."/>
            <person name="Goesmann A."/>
            <person name="Sogaard-Andersen L."/>
        </authorList>
    </citation>
    <scope>NUCLEOTIDE SEQUENCE [LARGE SCALE GENOMIC DNA]</scope>
    <source>
        <strain evidence="7 8">DSM 52655</strain>
    </source>
</reference>
<dbReference type="InterPro" id="IPR058245">
    <property type="entry name" value="NreC/VraR/RcsB-like_REC"/>
</dbReference>
<proteinExistence type="predicted"/>
<evidence type="ECO:0000313" key="8">
    <source>
        <dbReference type="Proteomes" id="UP000217257"/>
    </source>
</evidence>
<dbReference type="RefSeq" id="WP_095984142.1">
    <property type="nucleotide sequence ID" value="NZ_CP022098.1"/>
</dbReference>
<evidence type="ECO:0000259" key="6">
    <source>
        <dbReference type="PROSITE" id="PS50110"/>
    </source>
</evidence>
<dbReference type="PROSITE" id="PS00622">
    <property type="entry name" value="HTH_LUXR_1"/>
    <property type="match status" value="1"/>
</dbReference>
<dbReference type="Pfam" id="PF00072">
    <property type="entry name" value="Response_reg"/>
    <property type="match status" value="1"/>
</dbReference>
<dbReference type="PROSITE" id="PS50043">
    <property type="entry name" value="HTH_LUXR_2"/>
    <property type="match status" value="1"/>
</dbReference>
<feature type="domain" description="Response regulatory" evidence="6">
    <location>
        <begin position="6"/>
        <end position="127"/>
    </location>
</feature>
<evidence type="ECO:0000256" key="2">
    <source>
        <dbReference type="ARBA" id="ARBA00023125"/>
    </source>
</evidence>
<dbReference type="GO" id="GO:0003677">
    <property type="term" value="F:DNA binding"/>
    <property type="evidence" value="ECO:0007669"/>
    <property type="project" value="UniProtKB-KW"/>
</dbReference>
<dbReference type="PANTHER" id="PTHR43214:SF42">
    <property type="entry name" value="TRANSCRIPTIONAL REGULATORY PROTEIN DESR"/>
    <property type="match status" value="1"/>
</dbReference>
<evidence type="ECO:0000256" key="3">
    <source>
        <dbReference type="PROSITE-ProRule" id="PRU00169"/>
    </source>
</evidence>
<dbReference type="PRINTS" id="PR00038">
    <property type="entry name" value="HTHLUXR"/>
</dbReference>
<evidence type="ECO:0000256" key="4">
    <source>
        <dbReference type="SAM" id="MobiDB-lite"/>
    </source>
</evidence>
<dbReference type="InterPro" id="IPR011006">
    <property type="entry name" value="CheY-like_superfamily"/>
</dbReference>
<dbReference type="InterPro" id="IPR001789">
    <property type="entry name" value="Sig_transdc_resp-reg_receiver"/>
</dbReference>
<protein>
    <submittedName>
        <fullName evidence="7">DNA-binding response regulator</fullName>
    </submittedName>
</protein>
<dbReference type="SMART" id="SM00448">
    <property type="entry name" value="REC"/>
    <property type="match status" value="1"/>
</dbReference>
<name>A0A250IW98_9BACT</name>
<gene>
    <name evidence="7" type="ORF">CYFUS_000943</name>
</gene>
<dbReference type="SMART" id="SM00421">
    <property type="entry name" value="HTH_LUXR"/>
    <property type="match status" value="1"/>
</dbReference>
<dbReference type="EMBL" id="CP022098">
    <property type="protein sequence ID" value="ATB35530.1"/>
    <property type="molecule type" value="Genomic_DNA"/>
</dbReference>
<dbReference type="Proteomes" id="UP000217257">
    <property type="component" value="Chromosome"/>
</dbReference>
<keyword evidence="1 3" id="KW-0597">Phosphoprotein</keyword>
<dbReference type="PANTHER" id="PTHR43214">
    <property type="entry name" value="TWO-COMPONENT RESPONSE REGULATOR"/>
    <property type="match status" value="1"/>
</dbReference>
<sequence length="231" mass="25113">MQGRIRVGILEDQTVLRESLVALFEGAGMEVCASGGDVESLLAQMKDQPLDVAIVDLRLENPGNWGVDNGLRLVEVLRERYPHTRSIVFSAHREASLLERCFQAGAAGYLCKLNASGAALLSAVEQVARGENLVPPELVGPGDGASDARTSPLERLTQREREVLEMVAAGSDNLQISARLGITERTVKAHVSNLYRKMGVQNRVEMAMIAYQSGFARPPPPPPQQQAEFPK</sequence>
<evidence type="ECO:0000256" key="1">
    <source>
        <dbReference type="ARBA" id="ARBA00022553"/>
    </source>
</evidence>
<dbReference type="SUPFAM" id="SSF46894">
    <property type="entry name" value="C-terminal effector domain of the bipartite response regulators"/>
    <property type="match status" value="1"/>
</dbReference>
<dbReference type="CDD" id="cd17535">
    <property type="entry name" value="REC_NarL-like"/>
    <property type="match status" value="1"/>
</dbReference>
<dbReference type="InterPro" id="IPR039420">
    <property type="entry name" value="WalR-like"/>
</dbReference>
<dbReference type="InterPro" id="IPR016032">
    <property type="entry name" value="Sig_transdc_resp-reg_C-effctor"/>
</dbReference>
<accession>A0A250IW98</accession>
<dbReference type="GO" id="GO:0006355">
    <property type="term" value="P:regulation of DNA-templated transcription"/>
    <property type="evidence" value="ECO:0007669"/>
    <property type="project" value="InterPro"/>
</dbReference>
<dbReference type="GO" id="GO:0000160">
    <property type="term" value="P:phosphorelay signal transduction system"/>
    <property type="evidence" value="ECO:0007669"/>
    <property type="project" value="InterPro"/>
</dbReference>
<dbReference type="KEGG" id="cfus:CYFUS_000943"/>
<dbReference type="InterPro" id="IPR000792">
    <property type="entry name" value="Tscrpt_reg_LuxR_C"/>
</dbReference>
<dbReference type="CDD" id="cd06170">
    <property type="entry name" value="LuxR_C_like"/>
    <property type="match status" value="1"/>
</dbReference>
<keyword evidence="2 7" id="KW-0238">DNA-binding</keyword>
<feature type="domain" description="HTH luxR-type" evidence="5">
    <location>
        <begin position="149"/>
        <end position="214"/>
    </location>
</feature>
<feature type="modified residue" description="4-aspartylphosphate" evidence="3">
    <location>
        <position position="56"/>
    </location>
</feature>
<feature type="region of interest" description="Disordered" evidence="4">
    <location>
        <begin position="134"/>
        <end position="153"/>
    </location>
</feature>
<evidence type="ECO:0000313" key="7">
    <source>
        <dbReference type="EMBL" id="ATB35530.1"/>
    </source>
</evidence>
<dbReference type="AlphaFoldDB" id="A0A250IW98"/>
<dbReference type="SUPFAM" id="SSF52172">
    <property type="entry name" value="CheY-like"/>
    <property type="match status" value="1"/>
</dbReference>
<dbReference type="Gene3D" id="3.40.50.2300">
    <property type="match status" value="1"/>
</dbReference>
<dbReference type="Pfam" id="PF00196">
    <property type="entry name" value="GerE"/>
    <property type="match status" value="1"/>
</dbReference>
<organism evidence="7 8">
    <name type="scientific">Cystobacter fuscus</name>
    <dbReference type="NCBI Taxonomy" id="43"/>
    <lineage>
        <taxon>Bacteria</taxon>
        <taxon>Pseudomonadati</taxon>
        <taxon>Myxococcota</taxon>
        <taxon>Myxococcia</taxon>
        <taxon>Myxococcales</taxon>
        <taxon>Cystobacterineae</taxon>
        <taxon>Archangiaceae</taxon>
        <taxon>Cystobacter</taxon>
    </lineage>
</organism>